<feature type="region of interest" description="Disordered" evidence="1">
    <location>
        <begin position="1"/>
        <end position="118"/>
    </location>
</feature>
<protein>
    <submittedName>
        <fullName evidence="2">13572_t:CDS:1</fullName>
    </submittedName>
</protein>
<dbReference type="AlphaFoldDB" id="A0A9N9N5Z3"/>
<feature type="compositionally biased region" description="Polar residues" evidence="1">
    <location>
        <begin position="152"/>
        <end position="165"/>
    </location>
</feature>
<evidence type="ECO:0000313" key="2">
    <source>
        <dbReference type="EMBL" id="CAG8703516.1"/>
    </source>
</evidence>
<feature type="compositionally biased region" description="Polar residues" evidence="1">
    <location>
        <begin position="52"/>
        <end position="117"/>
    </location>
</feature>
<gene>
    <name evidence="2" type="ORF">AMORRO_LOCUS12265</name>
</gene>
<feature type="non-terminal residue" evidence="2">
    <location>
        <position position="1"/>
    </location>
</feature>
<keyword evidence="3" id="KW-1185">Reference proteome</keyword>
<evidence type="ECO:0000313" key="3">
    <source>
        <dbReference type="Proteomes" id="UP000789342"/>
    </source>
</evidence>
<reference evidence="2" key="1">
    <citation type="submission" date="2021-06" db="EMBL/GenBank/DDBJ databases">
        <authorList>
            <person name="Kallberg Y."/>
            <person name="Tangrot J."/>
            <person name="Rosling A."/>
        </authorList>
    </citation>
    <scope>NUCLEOTIDE SEQUENCE</scope>
    <source>
        <strain evidence="2">CL551</strain>
    </source>
</reference>
<organism evidence="2 3">
    <name type="scientific">Acaulospora morrowiae</name>
    <dbReference type="NCBI Taxonomy" id="94023"/>
    <lineage>
        <taxon>Eukaryota</taxon>
        <taxon>Fungi</taxon>
        <taxon>Fungi incertae sedis</taxon>
        <taxon>Mucoromycota</taxon>
        <taxon>Glomeromycotina</taxon>
        <taxon>Glomeromycetes</taxon>
        <taxon>Diversisporales</taxon>
        <taxon>Acaulosporaceae</taxon>
        <taxon>Acaulospora</taxon>
    </lineage>
</organism>
<feature type="region of interest" description="Disordered" evidence="1">
    <location>
        <begin position="137"/>
        <end position="206"/>
    </location>
</feature>
<proteinExistence type="predicted"/>
<feature type="compositionally biased region" description="Low complexity" evidence="1">
    <location>
        <begin position="1"/>
        <end position="51"/>
    </location>
</feature>
<sequence length="308" mass="33209">YGSGNYQQSSYQQGSYQQGSYQQGSYQQSGYQQSGYQQTGYQQNNSYQQSGPMQGNTGGQSYQQNPGYLTNSYAAPQQQPSYGQNTSSDYGQTNNTSGYLTSGTYGVQNQQQPTNYGQYSQYSNQTQATTYNQYPTQTQYGTYGQPPQYNQITAGQPVGQSSGQPVIQQVGQPSNQQQVGYYQAQPTAVDPSKLGQPTEVKSDSQTVSTVPNYGYQQYGYNYGTTPVATTQFPTAVSGQTQVTTATATQVPGAYPVYNTASTGTAVNQPATSSAPGTGDQTTTQQSSYSGYYVIILPRLLNSSTPAEK</sequence>
<dbReference type="EMBL" id="CAJVPV010017664">
    <property type="protein sequence ID" value="CAG8703516.1"/>
    <property type="molecule type" value="Genomic_DNA"/>
</dbReference>
<feature type="compositionally biased region" description="Low complexity" evidence="1">
    <location>
        <begin position="137"/>
        <end position="151"/>
    </location>
</feature>
<feature type="compositionally biased region" description="Low complexity" evidence="1">
    <location>
        <begin position="166"/>
        <end position="179"/>
    </location>
</feature>
<name>A0A9N9N5Z3_9GLOM</name>
<dbReference type="Proteomes" id="UP000789342">
    <property type="component" value="Unassembled WGS sequence"/>
</dbReference>
<evidence type="ECO:0000256" key="1">
    <source>
        <dbReference type="SAM" id="MobiDB-lite"/>
    </source>
</evidence>
<comment type="caution">
    <text evidence="2">The sequence shown here is derived from an EMBL/GenBank/DDBJ whole genome shotgun (WGS) entry which is preliminary data.</text>
</comment>
<accession>A0A9N9N5Z3</accession>